<proteinExistence type="predicted"/>
<evidence type="ECO:0000313" key="2">
    <source>
        <dbReference type="EMBL" id="KYZ75430.1"/>
    </source>
</evidence>
<dbReference type="Gene3D" id="1.20.58.1290">
    <property type="entry name" value="CarD-like, C-terminal domain"/>
    <property type="match status" value="1"/>
</dbReference>
<reference evidence="2 3" key="1">
    <citation type="submission" date="2016-02" db="EMBL/GenBank/DDBJ databases">
        <title>Anaerosporomusa subterraneum gen. nov., sp. nov., a spore-forming obligate anaerobe isolated from saprolite.</title>
        <authorList>
            <person name="Choi J.K."/>
            <person name="Shah M."/>
            <person name="Yee N."/>
        </authorList>
    </citation>
    <scope>NUCLEOTIDE SEQUENCE [LARGE SCALE GENOMIC DNA]</scope>
    <source>
        <strain evidence="2 3">RU4</strain>
    </source>
</reference>
<dbReference type="STRING" id="1794912.AXX12_14010"/>
<dbReference type="Gene3D" id="2.40.10.170">
    <property type="match status" value="1"/>
</dbReference>
<sequence>MGVCQITDIRKDEYINNDETEYYVLQPVYNNNMTIKTPVNNPNAFMRAIITKDEILSLIAMMPKIDPILIDNGKQRCDYFKAALKTGKNEEWVKIIKTLYEEKKAKSVVKKKLTKTDEGIMNTAEKQLNEEFAIALNISPDEVLSYILEHIPE</sequence>
<protein>
    <submittedName>
        <fullName evidence="2">Transcriptional regulator</fullName>
    </submittedName>
</protein>
<dbReference type="AlphaFoldDB" id="A0A154BNK9"/>
<evidence type="ECO:0000313" key="3">
    <source>
        <dbReference type="Proteomes" id="UP000076268"/>
    </source>
</evidence>
<dbReference type="Proteomes" id="UP000076268">
    <property type="component" value="Unassembled WGS sequence"/>
</dbReference>
<keyword evidence="3" id="KW-1185">Reference proteome</keyword>
<dbReference type="Pfam" id="PF02559">
    <property type="entry name" value="CarD_TRCF_RID"/>
    <property type="match status" value="1"/>
</dbReference>
<comment type="caution">
    <text evidence="2">The sequence shown here is derived from an EMBL/GenBank/DDBJ whole genome shotgun (WGS) entry which is preliminary data.</text>
</comment>
<gene>
    <name evidence="2" type="ORF">AXX12_14010</name>
</gene>
<feature type="domain" description="CarD-like/TRCF RNAP-interacting" evidence="1">
    <location>
        <begin position="2"/>
        <end position="49"/>
    </location>
</feature>
<evidence type="ECO:0000259" key="1">
    <source>
        <dbReference type="Pfam" id="PF02559"/>
    </source>
</evidence>
<name>A0A154BNK9_ANASB</name>
<organism evidence="2 3">
    <name type="scientific">Anaerosporomusa subterranea</name>
    <dbReference type="NCBI Taxonomy" id="1794912"/>
    <lineage>
        <taxon>Bacteria</taxon>
        <taxon>Bacillati</taxon>
        <taxon>Bacillota</taxon>
        <taxon>Negativicutes</taxon>
        <taxon>Acetonemataceae</taxon>
        <taxon>Anaerosporomusa</taxon>
    </lineage>
</organism>
<dbReference type="InterPro" id="IPR042215">
    <property type="entry name" value="CarD-like_C"/>
</dbReference>
<dbReference type="OrthoDB" id="9786074at2"/>
<dbReference type="InterPro" id="IPR003711">
    <property type="entry name" value="CarD-like/TRCF_RID"/>
</dbReference>
<accession>A0A154BNK9</accession>
<dbReference type="EMBL" id="LSGP01000025">
    <property type="protein sequence ID" value="KYZ75430.1"/>
    <property type="molecule type" value="Genomic_DNA"/>
</dbReference>